<dbReference type="InterPro" id="IPR050662">
    <property type="entry name" value="Sec-metab_biosynth-thioest"/>
</dbReference>
<dbReference type="GO" id="GO:0016787">
    <property type="term" value="F:hydrolase activity"/>
    <property type="evidence" value="ECO:0007669"/>
    <property type="project" value="UniProtKB-KW"/>
</dbReference>
<dbReference type="InterPro" id="IPR036388">
    <property type="entry name" value="WH-like_DNA-bd_sf"/>
</dbReference>
<dbReference type="Pfam" id="PF00753">
    <property type="entry name" value="Lactamase_B"/>
    <property type="match status" value="1"/>
</dbReference>
<keyword evidence="4" id="KW-0378">Hydrolase</keyword>
<dbReference type="InterPro" id="IPR001279">
    <property type="entry name" value="Metallo-B-lactamas"/>
</dbReference>
<evidence type="ECO:0000313" key="9">
    <source>
        <dbReference type="Proteomes" id="UP001280581"/>
    </source>
</evidence>
<gene>
    <name evidence="8" type="ORF">GRF29_44g2657118</name>
</gene>
<dbReference type="CDD" id="cd07722">
    <property type="entry name" value="LACTB2-like_MBL-fold"/>
    <property type="match status" value="1"/>
</dbReference>
<dbReference type="PANTHER" id="PTHR23131:SF3">
    <property type="entry name" value="ATROCHRYSONE CARBOXYL ACP THIOESTERASE"/>
    <property type="match status" value="1"/>
</dbReference>
<dbReference type="GO" id="GO:0044550">
    <property type="term" value="P:secondary metabolite biosynthetic process"/>
    <property type="evidence" value="ECO:0007669"/>
    <property type="project" value="TreeGrafter"/>
</dbReference>
<comment type="catalytic activity">
    <reaction evidence="6">
        <text>(3R)-atrochrysone 2-carbonyl-[ACP] + H2O = (3R)-atrochrysone 2-carboxylate + holo-[ACP] + H(+)</text>
        <dbReference type="Rhea" id="RHEA:64236"/>
        <dbReference type="Rhea" id="RHEA-COMP:9685"/>
        <dbReference type="Rhea" id="RHEA-COMP:20479"/>
        <dbReference type="ChEBI" id="CHEBI:15377"/>
        <dbReference type="ChEBI" id="CHEBI:15378"/>
        <dbReference type="ChEBI" id="CHEBI:64479"/>
        <dbReference type="ChEBI" id="CHEBI:234107"/>
        <dbReference type="ChEBI" id="CHEBI:234110"/>
    </reaction>
    <physiologicalReaction direction="left-to-right" evidence="6">
        <dbReference type="Rhea" id="RHEA:64237"/>
    </physiologicalReaction>
</comment>
<evidence type="ECO:0000256" key="5">
    <source>
        <dbReference type="ARBA" id="ARBA00022833"/>
    </source>
</evidence>
<dbReference type="GO" id="GO:0046872">
    <property type="term" value="F:metal ion binding"/>
    <property type="evidence" value="ECO:0007669"/>
    <property type="project" value="UniProtKB-KW"/>
</dbReference>
<dbReference type="FunFam" id="3.60.15.10:FF:000041">
    <property type="entry name" value="Metallo-beta-lactamase domain protein"/>
    <property type="match status" value="1"/>
</dbReference>
<evidence type="ECO:0000256" key="2">
    <source>
        <dbReference type="ARBA" id="ARBA00007749"/>
    </source>
</evidence>
<evidence type="ECO:0000313" key="8">
    <source>
        <dbReference type="EMBL" id="KAK3210408.1"/>
    </source>
</evidence>
<dbReference type="SMART" id="SM00849">
    <property type="entry name" value="Lactamase_B"/>
    <property type="match status" value="1"/>
</dbReference>
<keyword evidence="9" id="KW-1185">Reference proteome</keyword>
<evidence type="ECO:0000256" key="3">
    <source>
        <dbReference type="ARBA" id="ARBA00022723"/>
    </source>
</evidence>
<dbReference type="EMBL" id="WVTA01000005">
    <property type="protein sequence ID" value="KAK3210408.1"/>
    <property type="molecule type" value="Genomic_DNA"/>
</dbReference>
<dbReference type="SUPFAM" id="SSF56281">
    <property type="entry name" value="Metallo-hydrolase/oxidoreductase"/>
    <property type="match status" value="1"/>
</dbReference>
<dbReference type="Gene3D" id="1.10.10.10">
    <property type="entry name" value="Winged helix-like DNA-binding domain superfamily/Winged helix DNA-binding domain"/>
    <property type="match status" value="1"/>
</dbReference>
<proteinExistence type="inferred from homology"/>
<organism evidence="8 9">
    <name type="scientific">Pseudopithomyces chartarum</name>
    <dbReference type="NCBI Taxonomy" id="1892770"/>
    <lineage>
        <taxon>Eukaryota</taxon>
        <taxon>Fungi</taxon>
        <taxon>Dikarya</taxon>
        <taxon>Ascomycota</taxon>
        <taxon>Pezizomycotina</taxon>
        <taxon>Dothideomycetes</taxon>
        <taxon>Pleosporomycetidae</taxon>
        <taxon>Pleosporales</taxon>
        <taxon>Massarineae</taxon>
        <taxon>Didymosphaeriaceae</taxon>
        <taxon>Pseudopithomyces</taxon>
    </lineage>
</organism>
<protein>
    <recommendedName>
        <fullName evidence="7">Metallo-beta-lactamase domain-containing protein</fullName>
    </recommendedName>
</protein>
<accession>A0AAN6RHH9</accession>
<dbReference type="InterPro" id="IPR036866">
    <property type="entry name" value="RibonucZ/Hydroxyglut_hydro"/>
</dbReference>
<evidence type="ECO:0000259" key="7">
    <source>
        <dbReference type="SMART" id="SM00849"/>
    </source>
</evidence>
<name>A0AAN6RHH9_9PLEO</name>
<dbReference type="PANTHER" id="PTHR23131">
    <property type="entry name" value="ENDORIBONUCLEASE LACTB2"/>
    <property type="match status" value="1"/>
</dbReference>
<comment type="caution">
    <text evidence="8">The sequence shown here is derived from an EMBL/GenBank/DDBJ whole genome shotgun (WGS) entry which is preliminary data.</text>
</comment>
<dbReference type="Proteomes" id="UP001280581">
    <property type="component" value="Unassembled WGS sequence"/>
</dbReference>
<keyword evidence="5" id="KW-0862">Zinc</keyword>
<dbReference type="InterPro" id="IPR047921">
    <property type="entry name" value="LACTB2-like_MBL-fold"/>
</dbReference>
<feature type="domain" description="Metallo-beta-lactamase" evidence="7">
    <location>
        <begin position="74"/>
        <end position="230"/>
    </location>
</feature>
<sequence length="326" mass="35889">MAPHAESETVNKGNYEDKHKGGYKQINKSLNICAFEDYLDTQLSRLPAIPDVEILSPRCIRILGQNAGKFTLQGTNTYLIGTGPQRMLLDTSQGHKEWADLISATLTDLNVSLSHVFLTHWHGDHTGGVPDLLRMYPHLQNAIYKNMPSDTQQAVADGQVFTVEGATLRAVHAPGHAEDHTCFILEEDNAMFTGDNILGHGTAAVEQLSIWLESLRLMQSHGCKIGYPAHGVVVPNLKQKISLELKAKTRRETQVLAALGGIRTPGSKATVTVGELVTVMHGDDLDPEVRKMAIEPMIGEVLNKLAEDGKVAFTIRQRVKRWYAIS</sequence>
<dbReference type="Gene3D" id="3.60.15.10">
    <property type="entry name" value="Ribonuclease Z/Hydroxyacylglutathione hydrolase-like"/>
    <property type="match status" value="1"/>
</dbReference>
<dbReference type="AlphaFoldDB" id="A0AAN6RHH9"/>
<keyword evidence="3" id="KW-0479">Metal-binding</keyword>
<reference evidence="8 9" key="1">
    <citation type="submission" date="2021-02" db="EMBL/GenBank/DDBJ databases">
        <title>Genome assembly of Pseudopithomyces chartarum.</title>
        <authorList>
            <person name="Jauregui R."/>
            <person name="Singh J."/>
            <person name="Voisey C."/>
        </authorList>
    </citation>
    <scope>NUCLEOTIDE SEQUENCE [LARGE SCALE GENOMIC DNA]</scope>
    <source>
        <strain evidence="8 9">AGR01</strain>
    </source>
</reference>
<evidence type="ECO:0000256" key="4">
    <source>
        <dbReference type="ARBA" id="ARBA00022801"/>
    </source>
</evidence>
<evidence type="ECO:0000256" key="6">
    <source>
        <dbReference type="ARBA" id="ARBA00050605"/>
    </source>
</evidence>
<evidence type="ECO:0000256" key="1">
    <source>
        <dbReference type="ARBA" id="ARBA00001947"/>
    </source>
</evidence>
<comment type="cofactor">
    <cofactor evidence="1">
        <name>Zn(2+)</name>
        <dbReference type="ChEBI" id="CHEBI:29105"/>
    </cofactor>
</comment>
<comment type="similarity">
    <text evidence="2">Belongs to the metallo-beta-lactamase superfamily.</text>
</comment>